<protein>
    <recommendedName>
        <fullName evidence="2">CCHC-type domain-containing protein</fullName>
    </recommendedName>
</protein>
<keyword evidence="1" id="KW-0863">Zinc-finger</keyword>
<organism evidence="3">
    <name type="scientific">Manihot esculenta</name>
    <name type="common">Cassava</name>
    <name type="synonym">Jatropha manihot</name>
    <dbReference type="NCBI Taxonomy" id="3983"/>
    <lineage>
        <taxon>Eukaryota</taxon>
        <taxon>Viridiplantae</taxon>
        <taxon>Streptophyta</taxon>
        <taxon>Embryophyta</taxon>
        <taxon>Tracheophyta</taxon>
        <taxon>Spermatophyta</taxon>
        <taxon>Magnoliopsida</taxon>
        <taxon>eudicotyledons</taxon>
        <taxon>Gunneridae</taxon>
        <taxon>Pentapetalae</taxon>
        <taxon>rosids</taxon>
        <taxon>fabids</taxon>
        <taxon>Malpighiales</taxon>
        <taxon>Euphorbiaceae</taxon>
        <taxon>Crotonoideae</taxon>
        <taxon>Manihoteae</taxon>
        <taxon>Manihot</taxon>
    </lineage>
</organism>
<dbReference type="InterPro" id="IPR036875">
    <property type="entry name" value="Znf_CCHC_sf"/>
</dbReference>
<dbReference type="GO" id="GO:0003676">
    <property type="term" value="F:nucleic acid binding"/>
    <property type="evidence" value="ECO:0007669"/>
    <property type="project" value="InterPro"/>
</dbReference>
<keyword evidence="1" id="KW-0862">Zinc</keyword>
<dbReference type="AlphaFoldDB" id="A0A2C9U6J2"/>
<sequence length="261" mass="29357">MSIERVMKKSRRREKESFKDAMMKEAGEANRTKALTMVAKLLGCRVNVIALQNRLLALWKSKGGIKCVDIENDYFEISFGNSTDFSKVLAEGPRIVCGHNFTIQPWSLSFDPSNPHPSSIVSWIRIPNLLSSLYHKPILEQVGSMIGKVIKIDERTLLATRGCFARLVVTVDLTKPLITRILVNENLKVIEYEALPIGCFYCGVYGHIKDNCPKLVVNPSNTEGASTLEEKKTAVAEPLKEKRAAVEPYGPWILVEPWKRQ</sequence>
<dbReference type="STRING" id="3983.A0A2C9U6J2"/>
<dbReference type="PROSITE" id="PS50158">
    <property type="entry name" value="ZF_CCHC"/>
    <property type="match status" value="1"/>
</dbReference>
<evidence type="ECO:0000259" key="2">
    <source>
        <dbReference type="PROSITE" id="PS50158"/>
    </source>
</evidence>
<dbReference type="Pfam" id="PF14111">
    <property type="entry name" value="DUF4283"/>
    <property type="match status" value="1"/>
</dbReference>
<dbReference type="EMBL" id="CM004403">
    <property type="protein sequence ID" value="OAY25140.1"/>
    <property type="molecule type" value="Genomic_DNA"/>
</dbReference>
<dbReference type="InterPro" id="IPR025558">
    <property type="entry name" value="DUF4283"/>
</dbReference>
<evidence type="ECO:0000256" key="1">
    <source>
        <dbReference type="PROSITE-ProRule" id="PRU00047"/>
    </source>
</evidence>
<gene>
    <name evidence="3" type="ORF">MANES_17G070200</name>
</gene>
<feature type="domain" description="CCHC-type" evidence="2">
    <location>
        <begin position="199"/>
        <end position="214"/>
    </location>
</feature>
<dbReference type="PANTHER" id="PTHR31286:SF99">
    <property type="entry name" value="DUF4283 DOMAIN-CONTAINING PROTEIN"/>
    <property type="match status" value="1"/>
</dbReference>
<dbReference type="InterPro" id="IPR040256">
    <property type="entry name" value="At4g02000-like"/>
</dbReference>
<name>A0A2C9U6J2_MANES</name>
<dbReference type="PANTHER" id="PTHR31286">
    <property type="entry name" value="GLYCINE-RICH CELL WALL STRUCTURAL PROTEIN 1.8-LIKE"/>
    <property type="match status" value="1"/>
</dbReference>
<proteinExistence type="predicted"/>
<dbReference type="SUPFAM" id="SSF57756">
    <property type="entry name" value="Retrovirus zinc finger-like domains"/>
    <property type="match status" value="1"/>
</dbReference>
<dbReference type="InterPro" id="IPR001878">
    <property type="entry name" value="Znf_CCHC"/>
</dbReference>
<evidence type="ECO:0000313" key="3">
    <source>
        <dbReference type="EMBL" id="OAY25140.1"/>
    </source>
</evidence>
<reference evidence="3" key="1">
    <citation type="submission" date="2016-02" db="EMBL/GenBank/DDBJ databases">
        <title>WGS assembly of Manihot esculenta.</title>
        <authorList>
            <person name="Bredeson J.V."/>
            <person name="Prochnik S.E."/>
            <person name="Lyons J.B."/>
            <person name="Schmutz J."/>
            <person name="Grimwood J."/>
            <person name="Vrebalov J."/>
            <person name="Bart R.S."/>
            <person name="Amuge T."/>
            <person name="Ferguson M.E."/>
            <person name="Green R."/>
            <person name="Putnam N."/>
            <person name="Stites J."/>
            <person name="Rounsley S."/>
            <person name="Rokhsar D.S."/>
        </authorList>
    </citation>
    <scope>NUCLEOTIDE SEQUENCE [LARGE SCALE GENOMIC DNA]</scope>
    <source>
        <tissue evidence="3">Leaf</tissue>
    </source>
</reference>
<dbReference type="SMART" id="SM00343">
    <property type="entry name" value="ZnF_C2HC"/>
    <property type="match status" value="1"/>
</dbReference>
<dbReference type="Pfam" id="PF00098">
    <property type="entry name" value="zf-CCHC"/>
    <property type="match status" value="1"/>
</dbReference>
<accession>A0A2C9U6J2</accession>
<keyword evidence="1" id="KW-0479">Metal-binding</keyword>
<dbReference type="GO" id="GO:0008270">
    <property type="term" value="F:zinc ion binding"/>
    <property type="evidence" value="ECO:0007669"/>
    <property type="project" value="UniProtKB-KW"/>
</dbReference>